<dbReference type="Pfam" id="PF01810">
    <property type="entry name" value="LysE"/>
    <property type="match status" value="1"/>
</dbReference>
<dbReference type="STRING" id="1499966.U14_02421"/>
<accession>A0A081BLB3</accession>
<organism evidence="7">
    <name type="scientific">Candidatus Moduliflexus flocculans</name>
    <dbReference type="NCBI Taxonomy" id="1499966"/>
    <lineage>
        <taxon>Bacteria</taxon>
        <taxon>Candidatus Moduliflexota</taxon>
        <taxon>Candidatus Moduliflexia</taxon>
        <taxon>Candidatus Moduliflexales</taxon>
        <taxon>Candidatus Moduliflexaceae</taxon>
    </lineage>
</organism>
<dbReference type="PANTHER" id="PTHR38825:SF1">
    <property type="entry name" value="TRANSPORTER, LYSE FAMILY"/>
    <property type="match status" value="1"/>
</dbReference>
<keyword evidence="4 6" id="KW-1133">Transmembrane helix</keyword>
<feature type="transmembrane region" description="Helical" evidence="6">
    <location>
        <begin position="113"/>
        <end position="134"/>
    </location>
</feature>
<evidence type="ECO:0000256" key="2">
    <source>
        <dbReference type="ARBA" id="ARBA00022475"/>
    </source>
</evidence>
<evidence type="ECO:0000256" key="4">
    <source>
        <dbReference type="ARBA" id="ARBA00022989"/>
    </source>
</evidence>
<evidence type="ECO:0000256" key="1">
    <source>
        <dbReference type="ARBA" id="ARBA00004651"/>
    </source>
</evidence>
<keyword evidence="8" id="KW-1185">Reference proteome</keyword>
<evidence type="ECO:0000313" key="7">
    <source>
        <dbReference type="EMBL" id="GAK51179.1"/>
    </source>
</evidence>
<feature type="transmembrane region" description="Helical" evidence="6">
    <location>
        <begin position="44"/>
        <end position="65"/>
    </location>
</feature>
<reference evidence="7" key="1">
    <citation type="journal article" date="2015" name="PeerJ">
        <title>First genomic representation of candidate bacterial phylum KSB3 points to enhanced environmental sensing as a trigger of wastewater bulking.</title>
        <authorList>
            <person name="Sekiguchi Y."/>
            <person name="Ohashi A."/>
            <person name="Parks D.H."/>
            <person name="Yamauchi T."/>
            <person name="Tyson G.W."/>
            <person name="Hugenholtz P."/>
        </authorList>
    </citation>
    <scope>NUCLEOTIDE SEQUENCE [LARGE SCALE GENOMIC DNA]</scope>
</reference>
<sequence length="213" mass="22759">MNMALMTLFTTSFMVALSGAMMPGTLLTVTISESSRRGALAGPLLIAGHGLLEIGLLAALLFGLAPLFNQEWFFTFVAFAGGAILLYMAFGMFRALPSLSLALDTTGSKPRSNLVLTGVLMSAVNPYWIIWWATIGITYITQARQLGAAGVLAFFSGHILADLAWYSVVSTVIGKGRSLFSDRIYKGLIGVCATFLTAMACFLIFKAITTFTA</sequence>
<keyword evidence="5 6" id="KW-0472">Membrane</keyword>
<evidence type="ECO:0000256" key="6">
    <source>
        <dbReference type="SAM" id="Phobius"/>
    </source>
</evidence>
<feature type="transmembrane region" description="Helical" evidence="6">
    <location>
        <begin position="72"/>
        <end position="93"/>
    </location>
</feature>
<protein>
    <submittedName>
        <fullName evidence="7">Lysine efflux protein</fullName>
    </submittedName>
</protein>
<dbReference type="HOGENOM" id="CLU_104651_0_0_0"/>
<keyword evidence="3 6" id="KW-0812">Transmembrane</keyword>
<evidence type="ECO:0000256" key="5">
    <source>
        <dbReference type="ARBA" id="ARBA00023136"/>
    </source>
</evidence>
<dbReference type="InterPro" id="IPR001123">
    <property type="entry name" value="LeuE-type"/>
</dbReference>
<feature type="transmembrane region" description="Helical" evidence="6">
    <location>
        <begin position="188"/>
        <end position="208"/>
    </location>
</feature>
<evidence type="ECO:0000313" key="8">
    <source>
        <dbReference type="Proteomes" id="UP000030700"/>
    </source>
</evidence>
<gene>
    <name evidence="7" type="ORF">U14_02421</name>
</gene>
<dbReference type="GO" id="GO:0006865">
    <property type="term" value="P:amino acid transport"/>
    <property type="evidence" value="ECO:0007669"/>
    <property type="project" value="InterPro"/>
</dbReference>
<feature type="transmembrane region" description="Helical" evidence="6">
    <location>
        <begin position="146"/>
        <end position="168"/>
    </location>
</feature>
<dbReference type="EMBL" id="DF820457">
    <property type="protein sequence ID" value="GAK51179.1"/>
    <property type="molecule type" value="Genomic_DNA"/>
</dbReference>
<comment type="subcellular location">
    <subcellularLocation>
        <location evidence="1">Cell membrane</location>
        <topology evidence="1">Multi-pass membrane protein</topology>
    </subcellularLocation>
</comment>
<dbReference type="GO" id="GO:0005886">
    <property type="term" value="C:plasma membrane"/>
    <property type="evidence" value="ECO:0007669"/>
    <property type="project" value="UniProtKB-SubCell"/>
</dbReference>
<dbReference type="Proteomes" id="UP000030700">
    <property type="component" value="Unassembled WGS sequence"/>
</dbReference>
<evidence type="ECO:0000256" key="3">
    <source>
        <dbReference type="ARBA" id="ARBA00022692"/>
    </source>
</evidence>
<name>A0A081BLB3_9BACT</name>
<dbReference type="AlphaFoldDB" id="A0A081BLB3"/>
<dbReference type="PANTHER" id="PTHR38825">
    <property type="entry name" value="LYSINE EXPORTER PROTEIN (LYSE/YGGA)"/>
    <property type="match status" value="1"/>
</dbReference>
<proteinExistence type="predicted"/>
<keyword evidence="2" id="KW-1003">Cell membrane</keyword>